<dbReference type="Pfam" id="PF12802">
    <property type="entry name" value="MarR_2"/>
    <property type="match status" value="1"/>
</dbReference>
<protein>
    <submittedName>
        <fullName evidence="2">MarR family transcriptional regulator</fullName>
    </submittedName>
</protein>
<evidence type="ECO:0000313" key="3">
    <source>
        <dbReference type="Proteomes" id="UP000190797"/>
    </source>
</evidence>
<dbReference type="EMBL" id="CP017717">
    <property type="protein sequence ID" value="AQZ62879.1"/>
    <property type="molecule type" value="Genomic_DNA"/>
</dbReference>
<evidence type="ECO:0000259" key="1">
    <source>
        <dbReference type="PROSITE" id="PS50995"/>
    </source>
</evidence>
<name>A0A1U9ZY86_9ACTN</name>
<dbReference type="GO" id="GO:0006950">
    <property type="term" value="P:response to stress"/>
    <property type="evidence" value="ECO:0007669"/>
    <property type="project" value="TreeGrafter"/>
</dbReference>
<dbReference type="PANTHER" id="PTHR33164">
    <property type="entry name" value="TRANSCRIPTIONAL REGULATOR, MARR FAMILY"/>
    <property type="match status" value="1"/>
</dbReference>
<dbReference type="InterPro" id="IPR039422">
    <property type="entry name" value="MarR/SlyA-like"/>
</dbReference>
<dbReference type="InterPro" id="IPR036388">
    <property type="entry name" value="WH-like_DNA-bd_sf"/>
</dbReference>
<gene>
    <name evidence="2" type="ORF">BKM31_16690</name>
</gene>
<dbReference type="PROSITE" id="PS50995">
    <property type="entry name" value="HTH_MARR_2"/>
    <property type="match status" value="1"/>
</dbReference>
<dbReference type="STRING" id="1909395.BKM31_16690"/>
<sequence>MTQPARNLPQRLAEARRWFDDGLLASMERAGERPLTIAQAWVFATLDDTGTTVSELARRMGVTRQSAHQAVHGLIAAGLMEQVPDPSSARARLIRTTEEGRRAHELAQRCIAVMEDVLASRLGEPAAAALRAALETPWGEPPLVTVPPDGEMP</sequence>
<organism evidence="2 3">
    <name type="scientific">[Actinomadura] parvosata subsp. kistnae</name>
    <dbReference type="NCBI Taxonomy" id="1909395"/>
    <lineage>
        <taxon>Bacteria</taxon>
        <taxon>Bacillati</taxon>
        <taxon>Actinomycetota</taxon>
        <taxon>Actinomycetes</taxon>
        <taxon>Streptosporangiales</taxon>
        <taxon>Streptosporangiaceae</taxon>
        <taxon>Nonomuraea</taxon>
    </lineage>
</organism>
<dbReference type="Proteomes" id="UP000190797">
    <property type="component" value="Chromosome"/>
</dbReference>
<evidence type="ECO:0000313" key="2">
    <source>
        <dbReference type="EMBL" id="AQZ62879.1"/>
    </source>
</evidence>
<dbReference type="AlphaFoldDB" id="A0A1U9ZY86"/>
<dbReference type="RefSeq" id="WP_080039067.1">
    <property type="nucleotide sequence ID" value="NZ_CP017717.1"/>
</dbReference>
<dbReference type="OrthoDB" id="3211876at2"/>
<dbReference type="PANTHER" id="PTHR33164:SF57">
    <property type="entry name" value="MARR-FAMILY TRANSCRIPTIONAL REGULATOR"/>
    <property type="match status" value="1"/>
</dbReference>
<keyword evidence="3" id="KW-1185">Reference proteome</keyword>
<dbReference type="GO" id="GO:0003700">
    <property type="term" value="F:DNA-binding transcription factor activity"/>
    <property type="evidence" value="ECO:0007669"/>
    <property type="project" value="InterPro"/>
</dbReference>
<dbReference type="Gene3D" id="1.10.10.10">
    <property type="entry name" value="Winged helix-like DNA-binding domain superfamily/Winged helix DNA-binding domain"/>
    <property type="match status" value="1"/>
</dbReference>
<dbReference type="InterPro" id="IPR000835">
    <property type="entry name" value="HTH_MarR-typ"/>
</dbReference>
<reference evidence="3" key="1">
    <citation type="journal article" date="2017" name="Med. Chem. Commun.">
        <title>Nonomuraea sp. ATCC 55076 harbours the largest actinomycete chromosome to date and the kistamicin biosynthetic gene cluster.</title>
        <authorList>
            <person name="Nazari B."/>
            <person name="Forneris C.C."/>
            <person name="Gibson M.I."/>
            <person name="Moon K."/>
            <person name="Schramma K.R."/>
            <person name="Seyedsayamdost M.R."/>
        </authorList>
    </citation>
    <scope>NUCLEOTIDE SEQUENCE [LARGE SCALE GENOMIC DNA]</scope>
    <source>
        <strain evidence="3">ATCC 55076</strain>
    </source>
</reference>
<dbReference type="SUPFAM" id="SSF46785">
    <property type="entry name" value="Winged helix' DNA-binding domain"/>
    <property type="match status" value="1"/>
</dbReference>
<feature type="domain" description="HTH marR-type" evidence="1">
    <location>
        <begin position="5"/>
        <end position="139"/>
    </location>
</feature>
<dbReference type="SMART" id="SM00347">
    <property type="entry name" value="HTH_MARR"/>
    <property type="match status" value="1"/>
</dbReference>
<accession>A0A1U9ZY86</accession>
<dbReference type="InterPro" id="IPR036390">
    <property type="entry name" value="WH_DNA-bd_sf"/>
</dbReference>
<dbReference type="KEGG" id="noa:BKM31_16690"/>
<proteinExistence type="predicted"/>